<dbReference type="Pfam" id="PF06912">
    <property type="entry name" value="DUF1275"/>
    <property type="match status" value="1"/>
</dbReference>
<keyword evidence="2" id="KW-0812">Transmembrane</keyword>
<dbReference type="AlphaFoldDB" id="G5GES9"/>
<name>G5GES9_9FIRM</name>
<dbReference type="PATRIC" id="fig|679200.3.peg.73"/>
<gene>
    <name evidence="3" type="ORF">HMPREF9333_00067</name>
</gene>
<dbReference type="EMBL" id="ACZL01000003">
    <property type="protein sequence ID" value="EHI56620.1"/>
    <property type="molecule type" value="Genomic_DNA"/>
</dbReference>
<keyword evidence="2" id="KW-1133">Transmembrane helix</keyword>
<evidence type="ECO:0000256" key="1">
    <source>
        <dbReference type="SAM" id="MobiDB-lite"/>
    </source>
</evidence>
<accession>G5GES9</accession>
<feature type="transmembrane region" description="Helical" evidence="2">
    <location>
        <begin position="233"/>
        <end position="252"/>
    </location>
</feature>
<dbReference type="PANTHER" id="PTHR37314:SF4">
    <property type="entry name" value="UPF0700 TRANSMEMBRANE PROTEIN YOAK"/>
    <property type="match status" value="1"/>
</dbReference>
<keyword evidence="4" id="KW-1185">Reference proteome</keyword>
<comment type="caution">
    <text evidence="3">The sequence shown here is derived from an EMBL/GenBank/DDBJ whole genome shotgun (WGS) entry which is preliminary data.</text>
</comment>
<dbReference type="HOGENOM" id="CLU_079303_0_0_9"/>
<evidence type="ECO:0000256" key="2">
    <source>
        <dbReference type="SAM" id="Phobius"/>
    </source>
</evidence>
<sequence>MDSNYYTENDVDNTGMADFAAKPADSQVKKEISTDIGSPGKKKLSMDTVSSGKKRIFRDTGSPAKKQMSESMRIACLLTLAGGFQDAYSYILRGRVYVNAQTGNIVMLAQSLSEGNFSKIPHYILPLFAFISGAYTAQRIEIHFKNNKNIHWRQIVLIIEIAFMIISGFLPHELDSPANMLLSFICAMQIVAFNKFRGNPFATTMCIGNLRTATTLLCKYHVAKNTNMLITSLHYFFIIFMFAVGAAFGAIISKRAGLYSIWTAAIFLIICLIMMFKEEAVQIKFLPLYKD</sequence>
<evidence type="ECO:0008006" key="5">
    <source>
        <dbReference type="Google" id="ProtNLM"/>
    </source>
</evidence>
<dbReference type="RefSeq" id="WP_005538985.1">
    <property type="nucleotide sequence ID" value="NZ_JH378829.1"/>
</dbReference>
<dbReference type="InterPro" id="IPR010699">
    <property type="entry name" value="DUF1275"/>
</dbReference>
<proteinExistence type="predicted"/>
<keyword evidence="2" id="KW-0472">Membrane</keyword>
<evidence type="ECO:0000313" key="3">
    <source>
        <dbReference type="EMBL" id="EHI56620.1"/>
    </source>
</evidence>
<dbReference type="STRING" id="679200.HMPREF9333_00067"/>
<dbReference type="eggNOG" id="COG3619">
    <property type="taxonomic scope" value="Bacteria"/>
</dbReference>
<dbReference type="Proteomes" id="UP000003011">
    <property type="component" value="Unassembled WGS sequence"/>
</dbReference>
<feature type="transmembrane region" description="Helical" evidence="2">
    <location>
        <begin position="150"/>
        <end position="170"/>
    </location>
</feature>
<feature type="transmembrane region" description="Helical" evidence="2">
    <location>
        <begin position="258"/>
        <end position="276"/>
    </location>
</feature>
<protein>
    <recommendedName>
        <fullName evidence="5">DUF1275 domain-containing protein</fullName>
    </recommendedName>
</protein>
<evidence type="ECO:0000313" key="4">
    <source>
        <dbReference type="Proteomes" id="UP000003011"/>
    </source>
</evidence>
<organism evidence="3 4">
    <name type="scientific">Johnsonella ignava ATCC 51276</name>
    <dbReference type="NCBI Taxonomy" id="679200"/>
    <lineage>
        <taxon>Bacteria</taxon>
        <taxon>Bacillati</taxon>
        <taxon>Bacillota</taxon>
        <taxon>Clostridia</taxon>
        <taxon>Lachnospirales</taxon>
        <taxon>Lachnospiraceae</taxon>
        <taxon>Johnsonella</taxon>
    </lineage>
</organism>
<feature type="region of interest" description="Disordered" evidence="1">
    <location>
        <begin position="1"/>
        <end position="46"/>
    </location>
</feature>
<dbReference type="PANTHER" id="PTHR37314">
    <property type="entry name" value="SLR0142 PROTEIN"/>
    <property type="match status" value="1"/>
</dbReference>
<reference evidence="3 4" key="1">
    <citation type="submission" date="2011-08" db="EMBL/GenBank/DDBJ databases">
        <title>The Genome Sequence of Johnsonella ignava ATCC 51276.</title>
        <authorList>
            <consortium name="The Broad Institute Genome Sequencing Platform"/>
            <person name="Earl A."/>
            <person name="Ward D."/>
            <person name="Feldgarden M."/>
            <person name="Gevers D."/>
            <person name="Izard J."/>
            <person name="Blanton J.M."/>
            <person name="Baranova O.V."/>
            <person name="Dewhirst F.E."/>
            <person name="Young S.K."/>
            <person name="Zeng Q."/>
            <person name="Gargeya S."/>
            <person name="Fitzgerald M."/>
            <person name="Haas B."/>
            <person name="Abouelleil A."/>
            <person name="Alvarado L."/>
            <person name="Arachchi H.M."/>
            <person name="Berlin A."/>
            <person name="Brown A."/>
            <person name="Chapman S.B."/>
            <person name="Chen Z."/>
            <person name="Dunbar C."/>
            <person name="Freedman E."/>
            <person name="Gearin G."/>
            <person name="Gellesch M."/>
            <person name="Goldberg J."/>
            <person name="Griggs A."/>
            <person name="Gujja S."/>
            <person name="Heiman D."/>
            <person name="Howarth C."/>
            <person name="Larson L."/>
            <person name="Lui A."/>
            <person name="MacDonald P.J.P."/>
            <person name="Montmayeur A."/>
            <person name="Murphy C."/>
            <person name="Neiman D."/>
            <person name="Pearson M."/>
            <person name="Priest M."/>
            <person name="Roberts A."/>
            <person name="Saif S."/>
            <person name="Shea T."/>
            <person name="Shenoy N."/>
            <person name="Sisk P."/>
            <person name="Stolte C."/>
            <person name="Sykes S."/>
            <person name="Wortman J."/>
            <person name="Nusbaum C."/>
            <person name="Birren B."/>
        </authorList>
    </citation>
    <scope>NUCLEOTIDE SEQUENCE [LARGE SCALE GENOMIC DNA]</scope>
    <source>
        <strain evidence="3 4">ATCC 51276</strain>
    </source>
</reference>